<dbReference type="InterPro" id="IPR005769">
    <property type="entry name" value="PhnE/PtxC"/>
</dbReference>
<dbReference type="CDD" id="cd06261">
    <property type="entry name" value="TM_PBP2"/>
    <property type="match status" value="2"/>
</dbReference>
<dbReference type="PROSITE" id="PS50928">
    <property type="entry name" value="ABC_TM1"/>
    <property type="match status" value="2"/>
</dbReference>
<feature type="transmembrane region" description="Helical" evidence="7">
    <location>
        <begin position="560"/>
        <end position="584"/>
    </location>
</feature>
<keyword evidence="6 7" id="KW-0472">Membrane</keyword>
<sequence>MDQRPPLTPTAESGPTTARRTLARPGVPGIAAALALLLCLAGGVWAVTGLRLNIATLIDSAGNAVDFSSRMLPLDFPPAPELLGLLWQTLAVVIAGTALSVVLSVPVALLAARNTTLNTPCRVVARAAIVLCRAVPDVVFAIAAFRVFGLGGMTGVVALGMHSVGMVGKLTADAVEQIDEGPRTALRAAGAGRLQQITGAVLPQVLPSLVATALHRLDINLRVSVVLGFVGVGGIGYSLATAVNRLDYQRAMALALVVLLTCFAFESVSGAIRRTLLPEVTARSRRPRWRGSAARNTTVKAPRVAMSPVPGRPPSRTAVASGDDTPADRPRTNPPWNVARVRRTVWLVLALALVVASAVRSDVSWQALTRAADSFLPTLGDFLPPGTAGTGGTLLDDLWVTLQISLAGTLIGLVPAVLLGVLAAGNVVGSPRVARFFRTVILCVRGIPELILAIVLVVVTGLGPVAGALALGVGSIGLLGKLVADSLEEVEPGPVRALLATGARRRQVFFGAILPRAWPAVLGHVLYQLDVNIRSATLLGIVGAGGLGYDLLNAARVLEFGVVTTVVLMVLAVVLLVEGLAVWVRKVYA</sequence>
<dbReference type="EMBL" id="JAAIKT010000009">
    <property type="protein sequence ID" value="NEW70801.1"/>
    <property type="molecule type" value="Genomic_DNA"/>
</dbReference>
<dbReference type="Proteomes" id="UP000476310">
    <property type="component" value="Unassembled WGS sequence"/>
</dbReference>
<feature type="transmembrane region" description="Helical" evidence="7">
    <location>
        <begin position="450"/>
        <end position="479"/>
    </location>
</feature>
<feature type="transmembrane region" description="Helical" evidence="7">
    <location>
        <begin position="27"/>
        <end position="47"/>
    </location>
</feature>
<feature type="transmembrane region" description="Helical" evidence="7">
    <location>
        <begin position="85"/>
        <end position="111"/>
    </location>
</feature>
<evidence type="ECO:0000256" key="7">
    <source>
        <dbReference type="RuleBase" id="RU363032"/>
    </source>
</evidence>
<dbReference type="InterPro" id="IPR000515">
    <property type="entry name" value="MetI-like"/>
</dbReference>
<keyword evidence="2 7" id="KW-0813">Transport</keyword>
<comment type="caution">
    <text evidence="10">The sequence shown here is derived from an EMBL/GenBank/DDBJ whole genome shotgun (WGS) entry which is preliminary data.</text>
</comment>
<feature type="transmembrane region" description="Helical" evidence="7">
    <location>
        <begin position="219"/>
        <end position="240"/>
    </location>
</feature>
<reference evidence="10" key="1">
    <citation type="submission" date="2020-02" db="EMBL/GenBank/DDBJ databases">
        <title>A new Streptomyces sp. for controlling soil-borne diseases.</title>
        <authorList>
            <person name="Li X."/>
            <person name="Tian Y."/>
            <person name="Gao K."/>
        </authorList>
    </citation>
    <scope>NUCLEOTIDE SEQUENCE [LARGE SCALE GENOMIC DNA]</scope>
    <source>
        <strain evidence="10">0250</strain>
    </source>
</reference>
<comment type="similarity">
    <text evidence="7">Belongs to the binding-protein-dependent transport system permease family.</text>
</comment>
<evidence type="ECO:0000256" key="4">
    <source>
        <dbReference type="ARBA" id="ARBA00022692"/>
    </source>
</evidence>
<dbReference type="AlphaFoldDB" id="A0A6G4ADP1"/>
<dbReference type="GO" id="GO:0015416">
    <property type="term" value="F:ABC-type phosphonate transporter activity"/>
    <property type="evidence" value="ECO:0007669"/>
    <property type="project" value="InterPro"/>
</dbReference>
<keyword evidence="5 7" id="KW-1133">Transmembrane helix</keyword>
<dbReference type="GO" id="GO:0005886">
    <property type="term" value="C:plasma membrane"/>
    <property type="evidence" value="ECO:0007669"/>
    <property type="project" value="UniProtKB-SubCell"/>
</dbReference>
<feature type="transmembrane region" description="Helical" evidence="7">
    <location>
        <begin position="344"/>
        <end position="361"/>
    </location>
</feature>
<evidence type="ECO:0000256" key="3">
    <source>
        <dbReference type="ARBA" id="ARBA00022475"/>
    </source>
</evidence>
<feature type="domain" description="ABC transmembrane type-1" evidence="9">
    <location>
        <begin position="86"/>
        <end position="269"/>
    </location>
</feature>
<dbReference type="NCBIfam" id="TIGR01097">
    <property type="entry name" value="PhnE"/>
    <property type="match status" value="2"/>
</dbReference>
<keyword evidence="3" id="KW-1003">Cell membrane</keyword>
<name>A0A6G4ADP1_9ACTN</name>
<dbReference type="PANTHER" id="PTHR30043">
    <property type="entry name" value="PHOSPHONATES TRANSPORT SYSTEM PERMEASE PROTEIN"/>
    <property type="match status" value="1"/>
</dbReference>
<dbReference type="PANTHER" id="PTHR30043:SF1">
    <property type="entry name" value="ABC TRANSPORT SYSTEM PERMEASE PROTEIN P69"/>
    <property type="match status" value="1"/>
</dbReference>
<evidence type="ECO:0000313" key="10">
    <source>
        <dbReference type="EMBL" id="NEW70801.1"/>
    </source>
</evidence>
<dbReference type="InterPro" id="IPR035906">
    <property type="entry name" value="MetI-like_sf"/>
</dbReference>
<evidence type="ECO:0000256" key="2">
    <source>
        <dbReference type="ARBA" id="ARBA00022448"/>
    </source>
</evidence>
<feature type="region of interest" description="Disordered" evidence="8">
    <location>
        <begin position="287"/>
        <end position="335"/>
    </location>
</feature>
<evidence type="ECO:0000313" key="11">
    <source>
        <dbReference type="Proteomes" id="UP000476310"/>
    </source>
</evidence>
<evidence type="ECO:0000256" key="1">
    <source>
        <dbReference type="ARBA" id="ARBA00004651"/>
    </source>
</evidence>
<comment type="subcellular location">
    <subcellularLocation>
        <location evidence="1 7">Cell membrane</location>
        <topology evidence="1 7">Multi-pass membrane protein</topology>
    </subcellularLocation>
</comment>
<protein>
    <submittedName>
        <fullName evidence="10">Phosphonate ABC transporter, permease protein PhnE</fullName>
    </submittedName>
</protein>
<feature type="transmembrane region" description="Helical" evidence="7">
    <location>
        <begin position="404"/>
        <end position="429"/>
    </location>
</feature>
<keyword evidence="4 7" id="KW-0812">Transmembrane</keyword>
<evidence type="ECO:0000256" key="8">
    <source>
        <dbReference type="SAM" id="MobiDB-lite"/>
    </source>
</evidence>
<accession>A0A6G4ADP1</accession>
<evidence type="ECO:0000259" key="9">
    <source>
        <dbReference type="PROSITE" id="PS50928"/>
    </source>
</evidence>
<evidence type="ECO:0000256" key="5">
    <source>
        <dbReference type="ARBA" id="ARBA00022989"/>
    </source>
</evidence>
<proteinExistence type="inferred from homology"/>
<gene>
    <name evidence="10" type="primary">phnE</name>
    <name evidence="10" type="ORF">G4H13_10360</name>
</gene>
<dbReference type="SUPFAM" id="SSF161098">
    <property type="entry name" value="MetI-like"/>
    <property type="match status" value="2"/>
</dbReference>
<dbReference type="Gene3D" id="1.10.3720.10">
    <property type="entry name" value="MetI-like"/>
    <property type="match status" value="2"/>
</dbReference>
<evidence type="ECO:0000256" key="6">
    <source>
        <dbReference type="ARBA" id="ARBA00023136"/>
    </source>
</evidence>
<organism evidence="10 11">
    <name type="scientific">Streptomyces rhizosphaericus</name>
    <dbReference type="NCBI Taxonomy" id="114699"/>
    <lineage>
        <taxon>Bacteria</taxon>
        <taxon>Bacillati</taxon>
        <taxon>Actinomycetota</taxon>
        <taxon>Actinomycetes</taxon>
        <taxon>Kitasatosporales</taxon>
        <taxon>Streptomycetaceae</taxon>
        <taxon>Streptomyces</taxon>
        <taxon>Streptomyces violaceusniger group</taxon>
    </lineage>
</organism>
<feature type="domain" description="ABC transmembrane type-1" evidence="9">
    <location>
        <begin position="398"/>
        <end position="581"/>
    </location>
</feature>
<dbReference type="Pfam" id="PF00528">
    <property type="entry name" value="BPD_transp_1"/>
    <property type="match status" value="2"/>
</dbReference>
<keyword evidence="11" id="KW-1185">Reference proteome</keyword>